<dbReference type="KEGG" id="ppai:E1956_38980"/>
<proteinExistence type="predicted"/>
<evidence type="ECO:0000256" key="6">
    <source>
        <dbReference type="SAM" id="Phobius"/>
    </source>
</evidence>
<feature type="transmembrane region" description="Helical" evidence="6">
    <location>
        <begin position="177"/>
        <end position="206"/>
    </location>
</feature>
<dbReference type="CDD" id="cd06579">
    <property type="entry name" value="TM_PBP1_transp_AraH_like"/>
    <property type="match status" value="1"/>
</dbReference>
<dbReference type="PANTHER" id="PTHR32196">
    <property type="entry name" value="ABC TRANSPORTER PERMEASE PROTEIN YPHD-RELATED-RELATED"/>
    <property type="match status" value="1"/>
</dbReference>
<keyword evidence="8" id="KW-1185">Reference proteome</keyword>
<dbReference type="EMBL" id="CP038151">
    <property type="protein sequence ID" value="QBR03154.1"/>
    <property type="molecule type" value="Genomic_DNA"/>
</dbReference>
<evidence type="ECO:0000313" key="8">
    <source>
        <dbReference type="Proteomes" id="UP000295727"/>
    </source>
</evidence>
<dbReference type="InterPro" id="IPR001851">
    <property type="entry name" value="ABC_transp_permease"/>
</dbReference>
<evidence type="ECO:0000256" key="4">
    <source>
        <dbReference type="ARBA" id="ARBA00022989"/>
    </source>
</evidence>
<reference evidence="7 8" key="1">
    <citation type="submission" date="2019-03" db="EMBL/GenBank/DDBJ databases">
        <title>Paraburkholderia sp. 7MH5, isolated from subtropical forest soil.</title>
        <authorList>
            <person name="Gao Z.-H."/>
            <person name="Qiu L.-H."/>
        </authorList>
    </citation>
    <scope>NUCLEOTIDE SEQUENCE [LARGE SCALE GENOMIC DNA]</scope>
    <source>
        <strain evidence="7 8">7MH5</strain>
    </source>
</reference>
<dbReference type="OrthoDB" id="9799990at2"/>
<evidence type="ECO:0000256" key="3">
    <source>
        <dbReference type="ARBA" id="ARBA00022692"/>
    </source>
</evidence>
<comment type="subcellular location">
    <subcellularLocation>
        <location evidence="1">Cell membrane</location>
        <topology evidence="1">Multi-pass membrane protein</topology>
    </subcellularLocation>
</comment>
<name>A0A4P7D8K0_9BURK</name>
<dbReference type="PANTHER" id="PTHR32196:SF72">
    <property type="entry name" value="RIBOSE IMPORT PERMEASE PROTEIN RBSC"/>
    <property type="match status" value="1"/>
</dbReference>
<feature type="transmembrane region" description="Helical" evidence="6">
    <location>
        <begin position="73"/>
        <end position="92"/>
    </location>
</feature>
<sequence length="344" mass="35394">MKHILPRHGVTASPAQAAQATRSTAVDGHRARMKSLMRTAGMLPVLVLLCIGFGFLTDGFATLQNLSIVTQQASINIVLAAGMTFVILTGGIDLSVGSILAASAVAAMLCSTIAGWGWLGIPAALGVGLGFGLINGALISVLRLPPFIVTLGSLTAVRGIARLMGHDTTLFNPQLSFAFIGNGAVFGVPWLVIIALVVVAVSWFVLRRTVLGLHIYSVGGNPEAARLSGIKVRGIELFVYAVSGLLAGLGAVMSAARLYAANGLQLGQSYELDAIAAVILGGTSFVGGVGSIVGTLIGALIIAVLSNGLVLLGVSDIWQYIIKGLVIVGAVALDRYRQRGSART</sequence>
<keyword evidence="2" id="KW-1003">Cell membrane</keyword>
<evidence type="ECO:0000256" key="5">
    <source>
        <dbReference type="ARBA" id="ARBA00023136"/>
    </source>
</evidence>
<organism evidence="7 8">
    <name type="scientific">Paraburkholderia pallida</name>
    <dbReference type="NCBI Taxonomy" id="2547399"/>
    <lineage>
        <taxon>Bacteria</taxon>
        <taxon>Pseudomonadati</taxon>
        <taxon>Pseudomonadota</taxon>
        <taxon>Betaproteobacteria</taxon>
        <taxon>Burkholderiales</taxon>
        <taxon>Burkholderiaceae</taxon>
        <taxon>Paraburkholderia</taxon>
    </lineage>
</organism>
<keyword evidence="5 6" id="KW-0472">Membrane</keyword>
<protein>
    <submittedName>
        <fullName evidence="7">Ribose ABC transporter permease</fullName>
    </submittedName>
</protein>
<gene>
    <name evidence="7" type="ORF">E1956_38980</name>
</gene>
<dbReference type="Pfam" id="PF02653">
    <property type="entry name" value="BPD_transp_2"/>
    <property type="match status" value="1"/>
</dbReference>
<dbReference type="Proteomes" id="UP000295727">
    <property type="component" value="Chromosome 4"/>
</dbReference>
<feature type="transmembrane region" description="Helical" evidence="6">
    <location>
        <begin position="133"/>
        <end position="157"/>
    </location>
</feature>
<keyword evidence="3 6" id="KW-0812">Transmembrane</keyword>
<dbReference type="AlphaFoldDB" id="A0A4P7D8K0"/>
<dbReference type="RefSeq" id="WP_134758653.1">
    <property type="nucleotide sequence ID" value="NZ_CP038151.1"/>
</dbReference>
<evidence type="ECO:0000313" key="7">
    <source>
        <dbReference type="EMBL" id="QBR03154.1"/>
    </source>
</evidence>
<dbReference type="GO" id="GO:0005886">
    <property type="term" value="C:plasma membrane"/>
    <property type="evidence" value="ECO:0007669"/>
    <property type="project" value="UniProtKB-SubCell"/>
</dbReference>
<dbReference type="GO" id="GO:0022857">
    <property type="term" value="F:transmembrane transporter activity"/>
    <property type="evidence" value="ECO:0007669"/>
    <property type="project" value="InterPro"/>
</dbReference>
<accession>A0A4P7D8K0</accession>
<feature type="transmembrane region" description="Helical" evidence="6">
    <location>
        <begin position="272"/>
        <end position="305"/>
    </location>
</feature>
<feature type="transmembrane region" description="Helical" evidence="6">
    <location>
        <begin position="40"/>
        <end position="61"/>
    </location>
</feature>
<evidence type="ECO:0000256" key="2">
    <source>
        <dbReference type="ARBA" id="ARBA00022475"/>
    </source>
</evidence>
<feature type="transmembrane region" description="Helical" evidence="6">
    <location>
        <begin position="237"/>
        <end position="260"/>
    </location>
</feature>
<evidence type="ECO:0000256" key="1">
    <source>
        <dbReference type="ARBA" id="ARBA00004651"/>
    </source>
</evidence>
<keyword evidence="4 6" id="KW-1133">Transmembrane helix</keyword>